<sequence length="62" mass="7111">MVSIAKGQQTSPLWMNLSYNFLYVRRIFKAQADTRAINETASYFLTILGIVLEQGEVQRTDL</sequence>
<dbReference type="AlphaFoldDB" id="A0A1I5GWX0"/>
<organism evidence="1 2">
    <name type="scientific">Algoriphagus ornithinivorans</name>
    <dbReference type="NCBI Taxonomy" id="226506"/>
    <lineage>
        <taxon>Bacteria</taxon>
        <taxon>Pseudomonadati</taxon>
        <taxon>Bacteroidota</taxon>
        <taxon>Cytophagia</taxon>
        <taxon>Cytophagales</taxon>
        <taxon>Cyclobacteriaceae</taxon>
        <taxon>Algoriphagus</taxon>
    </lineage>
</organism>
<proteinExistence type="predicted"/>
<reference evidence="2" key="1">
    <citation type="submission" date="2016-10" db="EMBL/GenBank/DDBJ databases">
        <authorList>
            <person name="Varghese N."/>
            <person name="Submissions S."/>
        </authorList>
    </citation>
    <scope>NUCLEOTIDE SEQUENCE [LARGE SCALE GENOMIC DNA]</scope>
    <source>
        <strain evidence="2">DSM 15282</strain>
    </source>
</reference>
<evidence type="ECO:0000313" key="1">
    <source>
        <dbReference type="EMBL" id="SFO40502.1"/>
    </source>
</evidence>
<dbReference type="EMBL" id="FOVW01000006">
    <property type="protein sequence ID" value="SFO40502.1"/>
    <property type="molecule type" value="Genomic_DNA"/>
</dbReference>
<dbReference type="Proteomes" id="UP000199564">
    <property type="component" value="Unassembled WGS sequence"/>
</dbReference>
<accession>A0A1I5GWX0</accession>
<name>A0A1I5GWX0_9BACT</name>
<gene>
    <name evidence="1" type="ORF">SAMN04488519_106122</name>
</gene>
<protein>
    <submittedName>
        <fullName evidence="1">Uncharacterized protein</fullName>
    </submittedName>
</protein>
<evidence type="ECO:0000313" key="2">
    <source>
        <dbReference type="Proteomes" id="UP000199564"/>
    </source>
</evidence>
<keyword evidence="2" id="KW-1185">Reference proteome</keyword>